<gene>
    <name evidence="1" type="ORF">GGR23_000826</name>
</gene>
<evidence type="ECO:0000313" key="2">
    <source>
        <dbReference type="Proteomes" id="UP000528286"/>
    </source>
</evidence>
<proteinExistence type="predicted"/>
<name>A0A7W6NIT3_9HYPH</name>
<sequence>MAIDPAVISLCAEVGIECIEGTAYPKLGQTRAHRTIRRIVKKYGEAHARLVLVTLADTANNKACLDEHCLWATSDLVRKFRSEIEQDSTFWLEVWDRLPVGFLQSRTLEMRGWVRQRDALAAMIYERLRRVFGQPDLLEE</sequence>
<comment type="caution">
    <text evidence="1">The sequence shown here is derived from an EMBL/GenBank/DDBJ whole genome shotgun (WGS) entry which is preliminary data.</text>
</comment>
<accession>A0A7W6NIT3</accession>
<dbReference type="EMBL" id="JACIEZ010000001">
    <property type="protein sequence ID" value="MBB4063665.1"/>
    <property type="molecule type" value="Genomic_DNA"/>
</dbReference>
<keyword evidence="2" id="KW-1185">Reference proteome</keyword>
<protein>
    <submittedName>
        <fullName evidence="1">Uncharacterized protein</fullName>
    </submittedName>
</protein>
<dbReference type="RefSeq" id="WP_183364836.1">
    <property type="nucleotide sequence ID" value="NZ_JACIEZ010000001.1"/>
</dbReference>
<evidence type="ECO:0000313" key="1">
    <source>
        <dbReference type="EMBL" id="MBB4063665.1"/>
    </source>
</evidence>
<organism evidence="1 2">
    <name type="scientific">Gellertiella hungarica</name>
    <dbReference type="NCBI Taxonomy" id="1572859"/>
    <lineage>
        <taxon>Bacteria</taxon>
        <taxon>Pseudomonadati</taxon>
        <taxon>Pseudomonadota</taxon>
        <taxon>Alphaproteobacteria</taxon>
        <taxon>Hyphomicrobiales</taxon>
        <taxon>Rhizobiaceae</taxon>
        <taxon>Gellertiella</taxon>
    </lineage>
</organism>
<reference evidence="1 2" key="1">
    <citation type="submission" date="2020-08" db="EMBL/GenBank/DDBJ databases">
        <title>Genomic Encyclopedia of Type Strains, Phase IV (KMG-IV): sequencing the most valuable type-strain genomes for metagenomic binning, comparative biology and taxonomic classification.</title>
        <authorList>
            <person name="Goeker M."/>
        </authorList>
    </citation>
    <scope>NUCLEOTIDE SEQUENCE [LARGE SCALE GENOMIC DNA]</scope>
    <source>
        <strain evidence="1 2">DSM 29853</strain>
    </source>
</reference>
<dbReference type="Proteomes" id="UP000528286">
    <property type="component" value="Unassembled WGS sequence"/>
</dbReference>
<dbReference type="AlphaFoldDB" id="A0A7W6NIT3"/>